<evidence type="ECO:0000313" key="9">
    <source>
        <dbReference type="Proteomes" id="UP000593875"/>
    </source>
</evidence>
<dbReference type="InterPro" id="IPR051914">
    <property type="entry name" value="FAD-linked_OxidoTrans_Type4"/>
</dbReference>
<dbReference type="Pfam" id="PF13183">
    <property type="entry name" value="Fer4_8"/>
    <property type="match status" value="1"/>
</dbReference>
<dbReference type="Pfam" id="PF01565">
    <property type="entry name" value="FAD_binding_4"/>
    <property type="match status" value="1"/>
</dbReference>
<dbReference type="PANTHER" id="PTHR42934:SF2">
    <property type="entry name" value="GLYCOLATE OXIDASE SUBUNIT GLCD"/>
    <property type="match status" value="1"/>
</dbReference>
<dbReference type="InterPro" id="IPR017900">
    <property type="entry name" value="4Fe4S_Fe_S_CS"/>
</dbReference>
<feature type="domain" description="FAD-binding PCMH-type" evidence="7">
    <location>
        <begin position="188"/>
        <end position="426"/>
    </location>
</feature>
<dbReference type="InterPro" id="IPR004113">
    <property type="entry name" value="FAD-bd_oxidored_4_C"/>
</dbReference>
<evidence type="ECO:0000256" key="5">
    <source>
        <dbReference type="ARBA" id="ARBA00023014"/>
    </source>
</evidence>
<dbReference type="Gene3D" id="3.30.465.10">
    <property type="match status" value="1"/>
</dbReference>
<dbReference type="EMBL" id="CP062941">
    <property type="protein sequence ID" value="QOL50387.1"/>
    <property type="molecule type" value="Genomic_DNA"/>
</dbReference>
<evidence type="ECO:0000256" key="3">
    <source>
        <dbReference type="ARBA" id="ARBA00022827"/>
    </source>
</evidence>
<accession>A0A7L9U626</accession>
<dbReference type="InterPro" id="IPR036318">
    <property type="entry name" value="FAD-bd_PCMH-like_sf"/>
</dbReference>
<dbReference type="InterPro" id="IPR017896">
    <property type="entry name" value="4Fe4S_Fe-S-bd"/>
</dbReference>
<dbReference type="Pfam" id="PF02754">
    <property type="entry name" value="CCG"/>
    <property type="match status" value="2"/>
</dbReference>
<dbReference type="PANTHER" id="PTHR42934">
    <property type="entry name" value="GLYCOLATE OXIDASE SUBUNIT GLCD"/>
    <property type="match status" value="1"/>
</dbReference>
<dbReference type="GO" id="GO:0016491">
    <property type="term" value="F:oxidoreductase activity"/>
    <property type="evidence" value="ECO:0007669"/>
    <property type="project" value="UniProtKB-ARBA"/>
</dbReference>
<dbReference type="Gene3D" id="3.30.70.2740">
    <property type="match status" value="1"/>
</dbReference>
<dbReference type="Pfam" id="PF02913">
    <property type="entry name" value="FAD-oxidase_C"/>
    <property type="match status" value="2"/>
</dbReference>
<dbReference type="SUPFAM" id="SSF46548">
    <property type="entry name" value="alpha-helical ferredoxin"/>
    <property type="match status" value="1"/>
</dbReference>
<dbReference type="SUPFAM" id="SSF56176">
    <property type="entry name" value="FAD-binding/transporter-associated domain-like"/>
    <property type="match status" value="1"/>
</dbReference>
<sequence>MNAPVNIQTLLADNAPARLREIPYNYTSFSDREIVIRLLGEASWELLDQLRGARQTGRSARMLYEVLGDIWVVRRNPYLQDDMLDNPKRRQKLIDALHHRLAEVDKRRLTVDTTDGGDAAAVAARSAAVEQLLAAARKAVDDFGREFRDMYDLRKKAKSVLGAYTDKRNIRFDGMHRVSHVTDATDWRVEYPFLVLVPDSEEEMAGLVKGCIELGLTIIPRGGGTGYTGGAIPLTAMSAVINTEKLIGLGEVEMTRLPGVDREYATIHTGAGVVTQRVSQAAEKAGFVFAVDPTSAHASCIGGNIAMNAGGKKAVLWGTALDNLASWRMVDPNGDWLEVTRLEHNLGKIHDAPTAVFKLEWTHPAVKGAPKGAPFRTETLTIEGRKFRKEGLGKDVTDKFLSGLPGIQKEGTDGLITSGRWILHKMPKFTRTVALEFFGQARDAIPSIVEIKDYLDSLPKNGKPEFETLRLAGLEHLDERYLRAVGYATKSKRGTLPKMALFGDIVGDDENAVAMAASEVVRIANTRVGEGFVAVSAEARKKFWLDRARTAAIARHTNAFKINEDVVIPLNRMGEYTDGIERINVELSIKNKLQLAGELHTYLSGGHLPLEKSDDATGDTVARDEIMGDRPEQAVALVEAVQARWNYVLANLDQRLVDVHHQLDELGLGHLSSTFDLRIGNQPDATLFDVVQDHTLRISWKQDLRAPLRQIFNGAAYKCILDETTAIHKRVLRSRVFVALHMHAGDGNVHTNLPVNSDDYAMLQDAHKAVERIMKLARSLDGVISGEHGIGITKLEFLTDDEIQEFRDYKLRVDPEGRFNKGKLLNLKEAHADLRNAYTPSFGLMGHESLIMQQSDIGEIANSIKDCLRCGKCKPVCTTHVPQSNLLYSPRDKILATSALIEAFLYEEQTRRGVSIRHWEEFEDVSDHCTVCHKCVTPCPVNIDFGDVSMNMRNLLRKMDKRSFKPANRAAMFFLNATDPTTINATRAAMVGVGYKAQRLGNSILKKFAKEQTAAPPPTTGKAPVREQVIHFINKKMPGNLPKKTARALLDIEDDKVIPIIRNPKATNADSEAVFYFPGCGSERLFSQVGLATQAMLWEVGVQTVLPPGYLCCGYPQRGAGQYDKADKMMTDNRVLFHRMANTLNYLDIKTVLVSCGTCYDQLATYEFDKIFPGCRIMDIHEYLLEKGVKLEGVEGTRYMYHDPCHTPMKIQDAVKTVNELVSTFDNVKIEKNDRCCGESGTFAVSRPDIATQVRYRKESEMEKGAAKLREDGFEGEVKILTSCPSCLQGLSRYNNDANTSSDYIVVEIAKHLLGENWLPDYVARANNGGIERVLV</sequence>
<name>A0A7L9U626_9BURK</name>
<dbReference type="Gene3D" id="1.10.1060.10">
    <property type="entry name" value="Alpha-helical ferredoxin"/>
    <property type="match status" value="1"/>
</dbReference>
<dbReference type="InterPro" id="IPR016164">
    <property type="entry name" value="FAD-linked_Oxase-like_C"/>
</dbReference>
<proteinExistence type="predicted"/>
<evidence type="ECO:0000256" key="4">
    <source>
        <dbReference type="ARBA" id="ARBA00023004"/>
    </source>
</evidence>
<keyword evidence="5" id="KW-0411">Iron-sulfur</keyword>
<dbReference type="PROSITE" id="PS51379">
    <property type="entry name" value="4FE4S_FER_2"/>
    <property type="match status" value="1"/>
</dbReference>
<organism evidence="8 9">
    <name type="scientific">Massilia litorea</name>
    <dbReference type="NCBI Taxonomy" id="2769491"/>
    <lineage>
        <taxon>Bacteria</taxon>
        <taxon>Pseudomonadati</taxon>
        <taxon>Pseudomonadota</taxon>
        <taxon>Betaproteobacteria</taxon>
        <taxon>Burkholderiales</taxon>
        <taxon>Oxalobacteraceae</taxon>
        <taxon>Telluria group</taxon>
        <taxon>Massilia</taxon>
    </lineage>
</organism>
<dbReference type="Pfam" id="PF11880">
    <property type="entry name" value="DUF3400"/>
    <property type="match status" value="1"/>
</dbReference>
<dbReference type="Pfam" id="PF12447">
    <property type="entry name" value="DUF3683"/>
    <property type="match status" value="1"/>
</dbReference>
<dbReference type="GO" id="GO:0051536">
    <property type="term" value="F:iron-sulfur cluster binding"/>
    <property type="evidence" value="ECO:0007669"/>
    <property type="project" value="UniProtKB-KW"/>
</dbReference>
<dbReference type="PROSITE" id="PS00198">
    <property type="entry name" value="4FE4S_FER_1"/>
    <property type="match status" value="1"/>
</dbReference>
<dbReference type="GO" id="GO:0046872">
    <property type="term" value="F:metal ion binding"/>
    <property type="evidence" value="ECO:0007669"/>
    <property type="project" value="UniProtKB-KW"/>
</dbReference>
<keyword evidence="9" id="KW-1185">Reference proteome</keyword>
<dbReference type="InterPro" id="IPR006094">
    <property type="entry name" value="Oxid_FAD_bind_N"/>
</dbReference>
<evidence type="ECO:0000259" key="7">
    <source>
        <dbReference type="PROSITE" id="PS51387"/>
    </source>
</evidence>
<keyword evidence="4" id="KW-0408">Iron</keyword>
<dbReference type="InterPro" id="IPR022153">
    <property type="entry name" value="DUF3683"/>
</dbReference>
<dbReference type="InterPro" id="IPR016166">
    <property type="entry name" value="FAD-bd_PCMH"/>
</dbReference>
<dbReference type="GO" id="GO:0071949">
    <property type="term" value="F:FAD binding"/>
    <property type="evidence" value="ECO:0007669"/>
    <property type="project" value="InterPro"/>
</dbReference>
<protein>
    <submittedName>
        <fullName evidence="8">FAD/FMN-binding oxidoreductase</fullName>
    </submittedName>
</protein>
<dbReference type="SUPFAM" id="SSF55103">
    <property type="entry name" value="FAD-linked oxidases, C-terminal domain"/>
    <property type="match status" value="1"/>
</dbReference>
<dbReference type="RefSeq" id="WP_193687402.1">
    <property type="nucleotide sequence ID" value="NZ_CP062941.1"/>
</dbReference>
<evidence type="ECO:0000313" key="8">
    <source>
        <dbReference type="EMBL" id="QOL50387.1"/>
    </source>
</evidence>
<feature type="domain" description="4Fe-4S ferredoxin-type" evidence="6">
    <location>
        <begin position="919"/>
        <end position="948"/>
    </location>
</feature>
<dbReference type="InterPro" id="IPR016169">
    <property type="entry name" value="FAD-bd_PCMH_sub2"/>
</dbReference>
<dbReference type="PROSITE" id="PS51387">
    <property type="entry name" value="FAD_PCMH"/>
    <property type="match status" value="1"/>
</dbReference>
<evidence type="ECO:0000256" key="2">
    <source>
        <dbReference type="ARBA" id="ARBA00022723"/>
    </source>
</evidence>
<dbReference type="InterPro" id="IPR004017">
    <property type="entry name" value="Cys_rich_dom"/>
</dbReference>
<keyword evidence="2" id="KW-0479">Metal-binding</keyword>
<dbReference type="InterPro" id="IPR009051">
    <property type="entry name" value="Helical_ferredxn"/>
</dbReference>
<reference evidence="8 9" key="1">
    <citation type="submission" date="2020-10" db="EMBL/GenBank/DDBJ databases">
        <title>Genome sequencing of Massilia sp. LPB0304.</title>
        <authorList>
            <person name="Kim J."/>
        </authorList>
    </citation>
    <scope>NUCLEOTIDE SEQUENCE [LARGE SCALE GENOMIC DNA]</scope>
    <source>
        <strain evidence="8 9">LPB0304</strain>
    </source>
</reference>
<dbReference type="InterPro" id="IPR021817">
    <property type="entry name" value="DUF3400"/>
</dbReference>
<evidence type="ECO:0000256" key="1">
    <source>
        <dbReference type="ARBA" id="ARBA00022630"/>
    </source>
</evidence>
<evidence type="ECO:0000259" key="6">
    <source>
        <dbReference type="PROSITE" id="PS51379"/>
    </source>
</evidence>
<dbReference type="KEGG" id="mlir:LPB04_03490"/>
<dbReference type="Proteomes" id="UP000593875">
    <property type="component" value="Chromosome"/>
</dbReference>
<gene>
    <name evidence="8" type="ORF">LPB04_03490</name>
</gene>
<keyword evidence="3" id="KW-0274">FAD</keyword>
<keyword evidence="1" id="KW-0285">Flavoprotein</keyword>